<sequence length="140" mass="14721">MIVVPRSILLDAEPLSALAAGARTMQAWAAVARRTDAVLYASTVTLAEVADGSQRDVHLRQIVKAVRLTDVDPHLGFTAGRLRPAAASAPRKARDLTVDSVVAATATTLPPPVVVLTSDPHDLELLLSGTEIAVERIPSS</sequence>
<evidence type="ECO:0000313" key="2">
    <source>
        <dbReference type="Proteomes" id="UP001500635"/>
    </source>
</evidence>
<dbReference type="RefSeq" id="WP_344998714.1">
    <property type="nucleotide sequence ID" value="NZ_BAABFR010000070.1"/>
</dbReference>
<reference evidence="2" key="1">
    <citation type="journal article" date="2019" name="Int. J. Syst. Evol. Microbiol.">
        <title>The Global Catalogue of Microorganisms (GCM) 10K type strain sequencing project: providing services to taxonomists for standard genome sequencing and annotation.</title>
        <authorList>
            <consortium name="The Broad Institute Genomics Platform"/>
            <consortium name="The Broad Institute Genome Sequencing Center for Infectious Disease"/>
            <person name="Wu L."/>
            <person name="Ma J."/>
        </authorList>
    </citation>
    <scope>NUCLEOTIDE SEQUENCE [LARGE SCALE GENOMIC DNA]</scope>
    <source>
        <strain evidence="2">JCM 17688</strain>
    </source>
</reference>
<protein>
    <recommendedName>
        <fullName evidence="3">PIN domain-containing protein</fullName>
    </recommendedName>
</protein>
<organism evidence="1 2">
    <name type="scientific">Tsukamurella soli</name>
    <dbReference type="NCBI Taxonomy" id="644556"/>
    <lineage>
        <taxon>Bacteria</taxon>
        <taxon>Bacillati</taxon>
        <taxon>Actinomycetota</taxon>
        <taxon>Actinomycetes</taxon>
        <taxon>Mycobacteriales</taxon>
        <taxon>Tsukamurellaceae</taxon>
        <taxon>Tsukamurella</taxon>
    </lineage>
</organism>
<dbReference type="Proteomes" id="UP001500635">
    <property type="component" value="Unassembled WGS sequence"/>
</dbReference>
<comment type="caution">
    <text evidence="1">The sequence shown here is derived from an EMBL/GenBank/DDBJ whole genome shotgun (WGS) entry which is preliminary data.</text>
</comment>
<dbReference type="InterPro" id="IPR029060">
    <property type="entry name" value="PIN-like_dom_sf"/>
</dbReference>
<dbReference type="EMBL" id="BAABFR010000070">
    <property type="protein sequence ID" value="GAA4399439.1"/>
    <property type="molecule type" value="Genomic_DNA"/>
</dbReference>
<gene>
    <name evidence="1" type="ORF">GCM10023147_36810</name>
</gene>
<proteinExistence type="predicted"/>
<evidence type="ECO:0008006" key="3">
    <source>
        <dbReference type="Google" id="ProtNLM"/>
    </source>
</evidence>
<accession>A0ABP8K2C5</accession>
<keyword evidence="2" id="KW-1185">Reference proteome</keyword>
<dbReference type="SUPFAM" id="SSF88723">
    <property type="entry name" value="PIN domain-like"/>
    <property type="match status" value="1"/>
</dbReference>
<name>A0ABP8K2C5_9ACTN</name>
<evidence type="ECO:0000313" key="1">
    <source>
        <dbReference type="EMBL" id="GAA4399439.1"/>
    </source>
</evidence>
<dbReference type="Gene3D" id="3.40.50.1010">
    <property type="entry name" value="5'-nuclease"/>
    <property type="match status" value="1"/>
</dbReference>